<reference evidence="2 3" key="1">
    <citation type="submission" date="2020-07" db="EMBL/GenBank/DDBJ databases">
        <title>Genomic Encyclopedia of Type Strains, Phase IV (KMG-V): Genome sequencing to study the core and pangenomes of soil and plant-associated prokaryotes.</title>
        <authorList>
            <person name="Whitman W."/>
        </authorList>
    </citation>
    <scope>NUCLEOTIDE SEQUENCE [LARGE SCALE GENOMIC DNA]</scope>
    <source>
        <strain evidence="2 3">RH4WT92</strain>
    </source>
</reference>
<dbReference type="Pfam" id="PF00563">
    <property type="entry name" value="EAL"/>
    <property type="match status" value="1"/>
</dbReference>
<dbReference type="Gene3D" id="3.20.20.450">
    <property type="entry name" value="EAL domain"/>
    <property type="match status" value="1"/>
</dbReference>
<dbReference type="EMBL" id="JACGXG010000010">
    <property type="protein sequence ID" value="MBA8853348.1"/>
    <property type="molecule type" value="Genomic_DNA"/>
</dbReference>
<keyword evidence="3" id="KW-1185">Reference proteome</keyword>
<sequence>MLENLDILDHRQLDFVTEAMRDGRISFAISDICRADRPDQVLYRECLTRLTDHDGGLHDGRDLVPILDAFGKTPIFDRHVLGLIFSQLEANPQLVLGCDFSADGLFKREACRAVLSFVGNHSHLASRLVLEFAEANTLQGLSFAREAIADLRAMGCRVALDGFGTGFASPRLIQLIDFDIVKIDRLFLDDNRPSPDGRDSLAHIVNFALSFAPMVVVQGVETKPQIAQASRSGATHFQGDLMSTRLAPHAGSDTEATRSA</sequence>
<evidence type="ECO:0000259" key="1">
    <source>
        <dbReference type="PROSITE" id="PS50883"/>
    </source>
</evidence>
<feature type="domain" description="EAL" evidence="1">
    <location>
        <begin position="9"/>
        <end position="259"/>
    </location>
</feature>
<name>A0ABR6AV53_9HYPH</name>
<dbReference type="InterPro" id="IPR035919">
    <property type="entry name" value="EAL_sf"/>
</dbReference>
<protein>
    <submittedName>
        <fullName evidence="2">EAL domain-containing protein (Putative c-di-GMP-specific phosphodiesterase class I)</fullName>
    </submittedName>
</protein>
<dbReference type="Proteomes" id="UP000578622">
    <property type="component" value="Unassembled WGS sequence"/>
</dbReference>
<gene>
    <name evidence="2" type="ORF">FHW20_004328</name>
</gene>
<dbReference type="PANTHER" id="PTHR33121">
    <property type="entry name" value="CYCLIC DI-GMP PHOSPHODIESTERASE PDEF"/>
    <property type="match status" value="1"/>
</dbReference>
<evidence type="ECO:0000313" key="2">
    <source>
        <dbReference type="EMBL" id="MBA8853348.1"/>
    </source>
</evidence>
<dbReference type="PANTHER" id="PTHR33121:SF79">
    <property type="entry name" value="CYCLIC DI-GMP PHOSPHODIESTERASE PDED-RELATED"/>
    <property type="match status" value="1"/>
</dbReference>
<dbReference type="InterPro" id="IPR050706">
    <property type="entry name" value="Cyclic-di-GMP_PDE-like"/>
</dbReference>
<comment type="caution">
    <text evidence="2">The sequence shown here is derived from an EMBL/GenBank/DDBJ whole genome shotgun (WGS) entry which is preliminary data.</text>
</comment>
<dbReference type="InterPro" id="IPR001633">
    <property type="entry name" value="EAL_dom"/>
</dbReference>
<dbReference type="RefSeq" id="WP_112671740.1">
    <property type="nucleotide sequence ID" value="NZ_JACGXG010000010.1"/>
</dbReference>
<proteinExistence type="predicted"/>
<dbReference type="PROSITE" id="PS50883">
    <property type="entry name" value="EAL"/>
    <property type="match status" value="1"/>
</dbReference>
<dbReference type="SUPFAM" id="SSF141868">
    <property type="entry name" value="EAL domain-like"/>
    <property type="match status" value="1"/>
</dbReference>
<accession>A0ABR6AV53</accession>
<dbReference type="SMART" id="SM00052">
    <property type="entry name" value="EAL"/>
    <property type="match status" value="1"/>
</dbReference>
<organism evidence="2 3">
    <name type="scientific">Brucella intermedia</name>
    <dbReference type="NCBI Taxonomy" id="94625"/>
    <lineage>
        <taxon>Bacteria</taxon>
        <taxon>Pseudomonadati</taxon>
        <taxon>Pseudomonadota</taxon>
        <taxon>Alphaproteobacteria</taxon>
        <taxon>Hyphomicrobiales</taxon>
        <taxon>Brucellaceae</taxon>
        <taxon>Brucella/Ochrobactrum group</taxon>
        <taxon>Brucella</taxon>
    </lineage>
</organism>
<evidence type="ECO:0000313" key="3">
    <source>
        <dbReference type="Proteomes" id="UP000578622"/>
    </source>
</evidence>
<dbReference type="CDD" id="cd01948">
    <property type="entry name" value="EAL"/>
    <property type="match status" value="1"/>
</dbReference>